<feature type="domain" description="PDZ" evidence="11">
    <location>
        <begin position="776"/>
        <end position="833"/>
    </location>
</feature>
<evidence type="ECO:0000256" key="10">
    <source>
        <dbReference type="SAM" id="SignalP"/>
    </source>
</evidence>
<feature type="active site" description="Charge relay system" evidence="8">
    <location>
        <position position="770"/>
    </location>
</feature>
<name>A0A7X0J159_9SPHI</name>
<dbReference type="Pfam" id="PF07676">
    <property type="entry name" value="PD40"/>
    <property type="match status" value="2"/>
</dbReference>
<evidence type="ECO:0000256" key="6">
    <source>
        <dbReference type="ARBA" id="ARBA00022825"/>
    </source>
</evidence>
<evidence type="ECO:0000256" key="2">
    <source>
        <dbReference type="ARBA" id="ARBA00008524"/>
    </source>
</evidence>
<dbReference type="SUPFAM" id="SSF69304">
    <property type="entry name" value="Tricorn protease N-terminal domain"/>
    <property type="match status" value="1"/>
</dbReference>
<dbReference type="InterPro" id="IPR029045">
    <property type="entry name" value="ClpP/crotonase-like_dom_sf"/>
</dbReference>
<dbReference type="Pfam" id="PF26549">
    <property type="entry name" value="Tricorn_N"/>
    <property type="match status" value="1"/>
</dbReference>
<proteinExistence type="inferred from homology"/>
<dbReference type="RefSeq" id="WP_184623915.1">
    <property type="nucleotide sequence ID" value="NZ_JACHCC010000003.1"/>
</dbReference>
<feature type="active site" description="Charge relay system" evidence="8">
    <location>
        <position position="1045"/>
    </location>
</feature>
<dbReference type="EMBL" id="JACHCC010000003">
    <property type="protein sequence ID" value="MBB6499176.1"/>
    <property type="molecule type" value="Genomic_DNA"/>
</dbReference>
<dbReference type="InterPro" id="IPR005151">
    <property type="entry name" value="Tail-specific_protease"/>
</dbReference>
<feature type="chain" id="PRO_5030635511" description="Tricorn protease homolog" evidence="10">
    <location>
        <begin position="20"/>
        <end position="1082"/>
    </location>
</feature>
<keyword evidence="10" id="KW-0732">Signal</keyword>
<dbReference type="Gene3D" id="3.90.226.10">
    <property type="entry name" value="2-enoyl-CoA Hydratase, Chain A, domain 1"/>
    <property type="match status" value="1"/>
</dbReference>
<evidence type="ECO:0000313" key="13">
    <source>
        <dbReference type="Proteomes" id="UP000521017"/>
    </source>
</evidence>
<dbReference type="Gene3D" id="2.120.10.60">
    <property type="entry name" value="Tricorn protease N-terminal domain"/>
    <property type="match status" value="3"/>
</dbReference>
<comment type="caution">
    <text evidence="12">The sequence shown here is derived from an EMBL/GenBank/DDBJ whole genome shotgun (WGS) entry which is preliminary data.</text>
</comment>
<feature type="active site" description="Nucleophile" evidence="8">
    <location>
        <position position="988"/>
    </location>
</feature>
<comment type="subcellular location">
    <subcellularLocation>
        <location evidence="1 7">Cytoplasm</location>
    </subcellularLocation>
</comment>
<dbReference type="Gene3D" id="2.30.42.10">
    <property type="match status" value="1"/>
</dbReference>
<dbReference type="Pfam" id="PF03572">
    <property type="entry name" value="Peptidase_S41"/>
    <property type="match status" value="1"/>
</dbReference>
<organism evidence="12 13">
    <name type="scientific">Pedobacter cryoconitis</name>
    <dbReference type="NCBI Taxonomy" id="188932"/>
    <lineage>
        <taxon>Bacteria</taxon>
        <taxon>Pseudomonadati</taxon>
        <taxon>Bacteroidota</taxon>
        <taxon>Sphingobacteriia</taxon>
        <taxon>Sphingobacteriales</taxon>
        <taxon>Sphingobacteriaceae</taxon>
        <taxon>Pedobacter</taxon>
    </lineage>
</organism>
<dbReference type="GO" id="GO:0006508">
    <property type="term" value="P:proteolysis"/>
    <property type="evidence" value="ECO:0007669"/>
    <property type="project" value="UniProtKB-UniRule"/>
</dbReference>
<sequence>MKKIVTALLLCFSTGYGMAQTNPLWLRYPAISPDGKNIAFGYKGDIYLVSAAGGQAVPLTLNEAQDMMPVWSRDGKNIAFASNRYGNFDVFVMPSTGGTPTRLTYNSANDYPYDFSPDGKSVIFGSSRNSTAKNARFAMPFVFQNVYSVKVTGGKSVLISAAGMEKAHYDQDGSHLVFEDRKGYEDTWRKHHTSSVTRDIWTMDLKNNTYTKLTSFEGEDREPVYSKDDQTVYYLSEQAGNQNLFKMPAGSPGTAKQLTNFKENPVRHLSRSSDNTLCFTQNGEIYTLKEDGSPQKVNISILNDGRDNLVKTEPVSGNVTEFALSPNGKEIAFVNRGEVFVTAVESGQTKQITHTPAQERSVAWSPDGKSLIYATERNQSWDIYKSTVQQKDERYFYAATVITEEPVINTTAEEFQPVYSPDGKEIAYVENRNVLKVYNLASKKTRTLLPTGHNYSYSDGDWGFQWSPDSKWIVADDQNGHMFTRHAALIKADGTGQILYPVNSGFSEFSNKWGMKGKMMTWLSSKNGRKSMSVSGDSDLDVYAVFFDQDAYDRANLNKDDFNLLKEGEEKKPVAAKDSVGTKKDKTKIKADTTKAKFDPDFKNLDNRRLKLTINSSAISDYVLNEDASKLFYLTSFENGYDLWVTDTRTHETKILAKLGGSSSGIEMSKDGKNIFVSNSGRLVKVEAESGKVSPVSIAGSISIDATAERAYIFEHAWRQVREKFYDPKMEGVDWNLYKGVYARFLPYINNNFDFQELLSEMLGELNASHTGGRYNPNIPNGDRTAALGLLYDESLPSNGLKITEVIAGGPLDKKTSKVKAGDILEKIDNEPLTAETDWAKFLNQKTGKNVLLTFYNETTKSRWTERMKPISNGEESGLMYKRWTKRMAEMVDRLSGGKVGYVHVQGMNDGSFREVYDVVMGKNADKKALIVDTRFNGGGWLHDDLNTFLTGTKYLEFAPQGNRLADAEPSNRWQKPSCVVMNESNYSDAYIFPYIYKQNRVGKLIGMPVAGTGTAVWWEAQIDPTLIFGIPMVATIGKENRPTENLQVEPDIKVQVPYESYLNGTDTQIETAVKEMLKEIK</sequence>
<dbReference type="Gene3D" id="3.30.750.44">
    <property type="match status" value="1"/>
</dbReference>
<keyword evidence="4 7" id="KW-0645">Protease</keyword>
<evidence type="ECO:0000256" key="1">
    <source>
        <dbReference type="ARBA" id="ARBA00004496"/>
    </source>
</evidence>
<dbReference type="SMART" id="SM00245">
    <property type="entry name" value="TSPc"/>
    <property type="match status" value="1"/>
</dbReference>
<dbReference type="InterPro" id="IPR012393">
    <property type="entry name" value="Tricorn_protease"/>
</dbReference>
<dbReference type="Proteomes" id="UP000521017">
    <property type="component" value="Unassembled WGS sequence"/>
</dbReference>
<dbReference type="InterPro" id="IPR001478">
    <property type="entry name" value="PDZ"/>
</dbReference>
<evidence type="ECO:0000256" key="8">
    <source>
        <dbReference type="PIRSR" id="PIRSR036421-1"/>
    </source>
</evidence>
<dbReference type="AlphaFoldDB" id="A0A7X0J159"/>
<evidence type="ECO:0000256" key="4">
    <source>
        <dbReference type="ARBA" id="ARBA00022670"/>
    </source>
</evidence>
<dbReference type="InterPro" id="IPR011659">
    <property type="entry name" value="WD40"/>
</dbReference>
<dbReference type="PANTHER" id="PTHR43253">
    <property type="entry name" value="TRICORN PROTEASE HOMOLOG 2-RELATED"/>
    <property type="match status" value="1"/>
</dbReference>
<dbReference type="SUPFAM" id="SSF52096">
    <property type="entry name" value="ClpP/crotonase"/>
    <property type="match status" value="1"/>
</dbReference>
<evidence type="ECO:0000256" key="7">
    <source>
        <dbReference type="PIRNR" id="PIRNR036421"/>
    </source>
</evidence>
<evidence type="ECO:0000259" key="11">
    <source>
        <dbReference type="PROSITE" id="PS50106"/>
    </source>
</evidence>
<feature type="signal peptide" evidence="10">
    <location>
        <begin position="1"/>
        <end position="19"/>
    </location>
</feature>
<protein>
    <recommendedName>
        <fullName evidence="7">Tricorn protease homolog</fullName>
        <ecNumber evidence="7">3.4.21.-</ecNumber>
    </recommendedName>
</protein>
<gene>
    <name evidence="12" type="ORF">HDF25_001317</name>
</gene>
<dbReference type="PIRSF" id="PIRSF036421">
    <property type="entry name" value="Tricorn_protease"/>
    <property type="match status" value="1"/>
</dbReference>
<dbReference type="SUPFAM" id="SSF50156">
    <property type="entry name" value="PDZ domain-like"/>
    <property type="match status" value="1"/>
</dbReference>
<dbReference type="SUPFAM" id="SSF82171">
    <property type="entry name" value="DPP6 N-terminal domain-like"/>
    <property type="match status" value="2"/>
</dbReference>
<dbReference type="Pfam" id="PF14684">
    <property type="entry name" value="Tricorn_C1"/>
    <property type="match status" value="1"/>
</dbReference>
<dbReference type="CDD" id="cd07562">
    <property type="entry name" value="Peptidase_S41_TRI"/>
    <property type="match status" value="1"/>
</dbReference>
<evidence type="ECO:0000256" key="5">
    <source>
        <dbReference type="ARBA" id="ARBA00022801"/>
    </source>
</evidence>
<dbReference type="GO" id="GO:0005737">
    <property type="term" value="C:cytoplasm"/>
    <property type="evidence" value="ECO:0007669"/>
    <property type="project" value="UniProtKB-SubCell"/>
</dbReference>
<keyword evidence="6 7" id="KW-0720">Serine protease</keyword>
<evidence type="ECO:0000256" key="9">
    <source>
        <dbReference type="PIRSR" id="PIRSR036421-3"/>
    </source>
</evidence>
<dbReference type="PROSITE" id="PS50106">
    <property type="entry name" value="PDZ"/>
    <property type="match status" value="1"/>
</dbReference>
<comment type="function">
    <text evidence="7">Degrades oligopeptides.</text>
</comment>
<dbReference type="InterPro" id="IPR028204">
    <property type="entry name" value="Tricorn_C1"/>
</dbReference>
<accession>A0A7X0J159</accession>
<keyword evidence="3 7" id="KW-0963">Cytoplasm</keyword>
<dbReference type="PANTHER" id="PTHR43253:SF1">
    <property type="entry name" value="TRICORN PROTEASE HOMOLOG 2-RELATED"/>
    <property type="match status" value="1"/>
</dbReference>
<dbReference type="EC" id="3.4.21.-" evidence="7"/>
<reference evidence="12 13" key="1">
    <citation type="submission" date="2020-08" db="EMBL/GenBank/DDBJ databases">
        <title>Genomic Encyclopedia of Type Strains, Phase IV (KMG-V): Genome sequencing to study the core and pangenomes of soil and plant-associated prokaryotes.</title>
        <authorList>
            <person name="Whitman W."/>
        </authorList>
    </citation>
    <scope>NUCLEOTIDE SEQUENCE [LARGE SCALE GENOMIC DNA]</scope>
    <source>
        <strain evidence="12 13">M2T3</strain>
    </source>
</reference>
<feature type="site" description="Transition state stabilizer; via amide nitrogen" evidence="9">
    <location>
        <position position="989"/>
    </location>
</feature>
<comment type="similarity">
    <text evidence="2 7">Belongs to the peptidase S41B family.</text>
</comment>
<dbReference type="InterPro" id="IPR036034">
    <property type="entry name" value="PDZ_sf"/>
</dbReference>
<evidence type="ECO:0000313" key="12">
    <source>
        <dbReference type="EMBL" id="MBB6499176.1"/>
    </source>
</evidence>
<keyword evidence="5 7" id="KW-0378">Hydrolase</keyword>
<dbReference type="GO" id="GO:0008236">
    <property type="term" value="F:serine-type peptidase activity"/>
    <property type="evidence" value="ECO:0007669"/>
    <property type="project" value="UniProtKB-UniRule"/>
</dbReference>
<evidence type="ECO:0000256" key="3">
    <source>
        <dbReference type="ARBA" id="ARBA00022490"/>
    </source>
</evidence>